<accession>A0ABS1EXB4</accession>
<keyword evidence="4" id="KW-0472">Membrane</keyword>
<sequence>MKASTRSGKTRPLTASSPSDRTPHQAPRRPVLGRRPFLGLLGAMVLPAVGTGAGLAASAAGASDGASVGYVLFDPDTGRVVEAQAADTAFIPASVAKLPTVAAALALLGPDHRFTTRLLGSGGPMGGGLAGGVLRGDLILQGGGDPALATEGLLQVLGGLAAAGLRRVEGRFLYDTALLPELAEIDSGQPWAAPYNTGVGALSLNYNRALLSWRRGSGGIGGPEVLTVADAGRLPLDSVAVKPMAAGGFPLLPDGADRWLMAPPAAGEAGAAWVPVARPGLAAAMLFRRLAADAGIALPVPEAGHAPAGAALLAALDSPPLTELARGVLRHSNNLSAEVIGLAASDRLETSLEIGRRNMPAPPLERSAALLQGWLTRQPMAAGQGKGWSGLRLANHSGLGTGSRATPRQMAALLRAGGPALWDLLPGEEDGKALPPGVHAKSGTLAYVKGLAGLLTAAGGRPMGFVLFIADPARRAAMDAALDRRVTATPAEARAWAAGAGKLQSEILERWVSTY</sequence>
<keyword evidence="2" id="KW-0378">Hydrolase</keyword>
<feature type="region of interest" description="Disordered" evidence="3">
    <location>
        <begin position="1"/>
        <end position="32"/>
    </location>
</feature>
<dbReference type="SUPFAM" id="SSF56601">
    <property type="entry name" value="beta-lactamase/transpeptidase-like"/>
    <property type="match status" value="1"/>
</dbReference>
<name>A0ABS1EXB4_9PROT</name>
<evidence type="ECO:0000256" key="1">
    <source>
        <dbReference type="ARBA" id="ARBA00006096"/>
    </source>
</evidence>
<dbReference type="Pfam" id="PF02113">
    <property type="entry name" value="Peptidase_S13"/>
    <property type="match status" value="1"/>
</dbReference>
<keyword evidence="6" id="KW-1185">Reference proteome</keyword>
<dbReference type="Gene3D" id="3.40.710.10">
    <property type="entry name" value="DD-peptidase/beta-lactamase superfamily"/>
    <property type="match status" value="2"/>
</dbReference>
<gene>
    <name evidence="5" type="ORF">JHL17_00115</name>
</gene>
<dbReference type="Gene3D" id="3.50.80.20">
    <property type="entry name" value="D-Ala-D-Ala carboxypeptidase C, peptidase S13"/>
    <property type="match status" value="1"/>
</dbReference>
<dbReference type="PANTHER" id="PTHR30023:SF0">
    <property type="entry name" value="PENICILLIN-SENSITIVE CARBOXYPEPTIDASE A"/>
    <property type="match status" value="1"/>
</dbReference>
<dbReference type="EMBL" id="JAENHM010000001">
    <property type="protein sequence ID" value="MBK1835805.1"/>
    <property type="molecule type" value="Genomic_DNA"/>
</dbReference>
<dbReference type="InterPro" id="IPR000667">
    <property type="entry name" value="Peptidase_S13"/>
</dbReference>
<feature type="transmembrane region" description="Helical" evidence="4">
    <location>
        <begin position="37"/>
        <end position="57"/>
    </location>
</feature>
<dbReference type="Proteomes" id="UP000652760">
    <property type="component" value="Unassembled WGS sequence"/>
</dbReference>
<dbReference type="InterPro" id="IPR006311">
    <property type="entry name" value="TAT_signal"/>
</dbReference>
<protein>
    <submittedName>
        <fullName evidence="5">D-alanyl-D-alanine carboxypeptidase</fullName>
    </submittedName>
</protein>
<organism evidence="5 6">
    <name type="scientific">Azospirillum endophyticum</name>
    <dbReference type="NCBI Taxonomy" id="2800326"/>
    <lineage>
        <taxon>Bacteria</taxon>
        <taxon>Pseudomonadati</taxon>
        <taxon>Pseudomonadota</taxon>
        <taxon>Alphaproteobacteria</taxon>
        <taxon>Rhodospirillales</taxon>
        <taxon>Azospirillaceae</taxon>
        <taxon>Azospirillum</taxon>
    </lineage>
</organism>
<evidence type="ECO:0000313" key="6">
    <source>
        <dbReference type="Proteomes" id="UP000652760"/>
    </source>
</evidence>
<keyword evidence="4" id="KW-1133">Transmembrane helix</keyword>
<comment type="similarity">
    <text evidence="1">Belongs to the peptidase S13 family.</text>
</comment>
<dbReference type="PANTHER" id="PTHR30023">
    <property type="entry name" value="D-ALANYL-D-ALANINE CARBOXYPEPTIDASE"/>
    <property type="match status" value="1"/>
</dbReference>
<feature type="compositionally biased region" description="Polar residues" evidence="3">
    <location>
        <begin position="1"/>
        <end position="20"/>
    </location>
</feature>
<dbReference type="GO" id="GO:0004180">
    <property type="term" value="F:carboxypeptidase activity"/>
    <property type="evidence" value="ECO:0007669"/>
    <property type="project" value="UniProtKB-KW"/>
</dbReference>
<dbReference type="PRINTS" id="PR00922">
    <property type="entry name" value="DADACBPTASE3"/>
</dbReference>
<keyword evidence="4" id="KW-0812">Transmembrane</keyword>
<evidence type="ECO:0000256" key="2">
    <source>
        <dbReference type="ARBA" id="ARBA00022801"/>
    </source>
</evidence>
<reference evidence="6" key="1">
    <citation type="submission" date="2021-01" db="EMBL/GenBank/DDBJ databases">
        <title>Genome public.</title>
        <authorList>
            <person name="Liu C."/>
            <person name="Sun Q."/>
        </authorList>
    </citation>
    <scope>NUCLEOTIDE SEQUENCE [LARGE SCALE GENOMIC DNA]</scope>
    <source>
        <strain evidence="6">YIM B02556</strain>
    </source>
</reference>
<evidence type="ECO:0000313" key="5">
    <source>
        <dbReference type="EMBL" id="MBK1835805.1"/>
    </source>
</evidence>
<keyword evidence="5" id="KW-0121">Carboxypeptidase</keyword>
<comment type="caution">
    <text evidence="5">The sequence shown here is derived from an EMBL/GenBank/DDBJ whole genome shotgun (WGS) entry which is preliminary data.</text>
</comment>
<dbReference type="PROSITE" id="PS51318">
    <property type="entry name" value="TAT"/>
    <property type="match status" value="1"/>
</dbReference>
<proteinExistence type="inferred from homology"/>
<keyword evidence="5" id="KW-0645">Protease</keyword>
<evidence type="ECO:0000256" key="3">
    <source>
        <dbReference type="SAM" id="MobiDB-lite"/>
    </source>
</evidence>
<evidence type="ECO:0000256" key="4">
    <source>
        <dbReference type="SAM" id="Phobius"/>
    </source>
</evidence>
<dbReference type="InterPro" id="IPR012338">
    <property type="entry name" value="Beta-lactam/transpept-like"/>
</dbReference>